<dbReference type="Pfam" id="PF10536">
    <property type="entry name" value="PMD"/>
    <property type="match status" value="1"/>
</dbReference>
<dbReference type="EMBL" id="JACGWJ010000007">
    <property type="protein sequence ID" value="KAL0409750.1"/>
    <property type="molecule type" value="Genomic_DNA"/>
</dbReference>
<dbReference type="PANTHER" id="PTHR46033:SF8">
    <property type="entry name" value="PROTEIN MAINTENANCE OF MERISTEMS-LIKE"/>
    <property type="match status" value="1"/>
</dbReference>
<dbReference type="InterPro" id="IPR019557">
    <property type="entry name" value="AminoTfrase-like_pln_mobile"/>
</dbReference>
<reference evidence="3" key="1">
    <citation type="submission" date="2020-06" db="EMBL/GenBank/DDBJ databases">
        <authorList>
            <person name="Li T."/>
            <person name="Hu X."/>
            <person name="Zhang T."/>
            <person name="Song X."/>
            <person name="Zhang H."/>
            <person name="Dai N."/>
            <person name="Sheng W."/>
            <person name="Hou X."/>
            <person name="Wei L."/>
        </authorList>
    </citation>
    <scope>NUCLEOTIDE SEQUENCE</scope>
    <source>
        <strain evidence="3">G02</strain>
        <tissue evidence="3">Leaf</tissue>
    </source>
</reference>
<sequence>MDRRAIYGPWDGTVLSQQAQQRSDDILDCDLDDVLKARRADGAFWSHFQQQNLPDYCLTYLGFRPSATAFKGSRLQTQAIISHIAQVKITYDTPHEIVVQYARAVALLLLGGIWAWSRIILLCPGLGAERLYMGQVQIDNNRLLPAAPYGATWNFYLAAVCMDSDVIMAYVADFNHQLLRSSCPLIFYAIVEMHQPERVLRQFGMRQNISEAADTRDMSLQQIFCKNRMGTDWNLQHIQYISRWQRRYDTVVQRPPISNRRDTERGYWEWYNNITRHFVSSSTNRRVESGYQPGNAPMLQVVTDEVHALDDICQSTHLPLTNEECRQLVDRFAHGIQIIKEALPHLSQQIARSSDNAPTTSYRQRRSSSRMSIGSVERDDV</sequence>
<evidence type="ECO:0000313" key="3">
    <source>
        <dbReference type="EMBL" id="KAL0409750.1"/>
    </source>
</evidence>
<dbReference type="AlphaFoldDB" id="A0AAW2TXI7"/>
<organism evidence="3">
    <name type="scientific">Sesamum radiatum</name>
    <name type="common">Black benniseed</name>
    <dbReference type="NCBI Taxonomy" id="300843"/>
    <lineage>
        <taxon>Eukaryota</taxon>
        <taxon>Viridiplantae</taxon>
        <taxon>Streptophyta</taxon>
        <taxon>Embryophyta</taxon>
        <taxon>Tracheophyta</taxon>
        <taxon>Spermatophyta</taxon>
        <taxon>Magnoliopsida</taxon>
        <taxon>eudicotyledons</taxon>
        <taxon>Gunneridae</taxon>
        <taxon>Pentapetalae</taxon>
        <taxon>asterids</taxon>
        <taxon>lamiids</taxon>
        <taxon>Lamiales</taxon>
        <taxon>Pedaliaceae</taxon>
        <taxon>Sesamum</taxon>
    </lineage>
</organism>
<reference evidence="3" key="2">
    <citation type="journal article" date="2024" name="Plant">
        <title>Genomic evolution and insights into agronomic trait innovations of Sesamum species.</title>
        <authorList>
            <person name="Miao H."/>
            <person name="Wang L."/>
            <person name="Qu L."/>
            <person name="Liu H."/>
            <person name="Sun Y."/>
            <person name="Le M."/>
            <person name="Wang Q."/>
            <person name="Wei S."/>
            <person name="Zheng Y."/>
            <person name="Lin W."/>
            <person name="Duan Y."/>
            <person name="Cao H."/>
            <person name="Xiong S."/>
            <person name="Wang X."/>
            <person name="Wei L."/>
            <person name="Li C."/>
            <person name="Ma Q."/>
            <person name="Ju M."/>
            <person name="Zhao R."/>
            <person name="Li G."/>
            <person name="Mu C."/>
            <person name="Tian Q."/>
            <person name="Mei H."/>
            <person name="Zhang T."/>
            <person name="Gao T."/>
            <person name="Zhang H."/>
        </authorList>
    </citation>
    <scope>NUCLEOTIDE SEQUENCE</scope>
    <source>
        <strain evidence="3">G02</strain>
    </source>
</reference>
<comment type="caution">
    <text evidence="3">The sequence shown here is derived from an EMBL/GenBank/DDBJ whole genome shotgun (WGS) entry which is preliminary data.</text>
</comment>
<dbReference type="GO" id="GO:0010073">
    <property type="term" value="P:meristem maintenance"/>
    <property type="evidence" value="ECO:0007669"/>
    <property type="project" value="InterPro"/>
</dbReference>
<protein>
    <recommendedName>
        <fullName evidence="2">Aminotransferase-like plant mobile domain-containing protein</fullName>
    </recommendedName>
</protein>
<feature type="compositionally biased region" description="Polar residues" evidence="1">
    <location>
        <begin position="349"/>
        <end position="360"/>
    </location>
</feature>
<dbReference type="PANTHER" id="PTHR46033">
    <property type="entry name" value="PROTEIN MAIN-LIKE 2"/>
    <property type="match status" value="1"/>
</dbReference>
<accession>A0AAW2TXI7</accession>
<feature type="region of interest" description="Disordered" evidence="1">
    <location>
        <begin position="349"/>
        <end position="381"/>
    </location>
</feature>
<gene>
    <name evidence="3" type="ORF">Sradi_1909400</name>
</gene>
<evidence type="ECO:0000259" key="2">
    <source>
        <dbReference type="Pfam" id="PF10536"/>
    </source>
</evidence>
<evidence type="ECO:0000256" key="1">
    <source>
        <dbReference type="SAM" id="MobiDB-lite"/>
    </source>
</evidence>
<dbReference type="InterPro" id="IPR044824">
    <property type="entry name" value="MAIN-like"/>
</dbReference>
<feature type="domain" description="Aminotransferase-like plant mobile" evidence="2">
    <location>
        <begin position="174"/>
        <end position="272"/>
    </location>
</feature>
<proteinExistence type="predicted"/>
<name>A0AAW2TXI7_SESRA</name>